<protein>
    <submittedName>
        <fullName evidence="5">Exocyst complex component Sec6</fullName>
    </submittedName>
</protein>
<accession>A0A9P4UJC7</accession>
<gene>
    <name evidence="5" type="ORF">K431DRAFT_289590</name>
</gene>
<comment type="similarity">
    <text evidence="1">Belongs to the SEC6 family.</text>
</comment>
<evidence type="ECO:0000313" key="5">
    <source>
        <dbReference type="EMBL" id="KAF2716234.1"/>
    </source>
</evidence>
<dbReference type="InterPro" id="IPR042532">
    <property type="entry name" value="EXOC3/Sec6_C"/>
</dbReference>
<dbReference type="GO" id="GO:0000149">
    <property type="term" value="F:SNARE binding"/>
    <property type="evidence" value="ECO:0007669"/>
    <property type="project" value="TreeGrafter"/>
</dbReference>
<dbReference type="GO" id="GO:0006887">
    <property type="term" value="P:exocytosis"/>
    <property type="evidence" value="ECO:0007669"/>
    <property type="project" value="UniProtKB-KW"/>
</dbReference>
<dbReference type="PANTHER" id="PTHR21292:SF1">
    <property type="entry name" value="EXOCYST COMPLEX COMPONENT 3"/>
    <property type="match status" value="1"/>
</dbReference>
<dbReference type="GO" id="GO:0000145">
    <property type="term" value="C:exocyst"/>
    <property type="evidence" value="ECO:0007669"/>
    <property type="project" value="InterPro"/>
</dbReference>
<dbReference type="Pfam" id="PF06046">
    <property type="entry name" value="Sec6"/>
    <property type="match status" value="1"/>
</dbReference>
<feature type="coiled-coil region" evidence="4">
    <location>
        <begin position="111"/>
        <end position="142"/>
    </location>
</feature>
<dbReference type="PANTHER" id="PTHR21292">
    <property type="entry name" value="EXOCYST COMPLEX COMPONENT SEC6-RELATED"/>
    <property type="match status" value="1"/>
</dbReference>
<dbReference type="OrthoDB" id="190098at2759"/>
<dbReference type="Gene3D" id="1.10.357.50">
    <property type="match status" value="1"/>
</dbReference>
<keyword evidence="6" id="KW-1185">Reference proteome</keyword>
<dbReference type="Gene3D" id="1.10.357.70">
    <property type="entry name" value="Exocyst complex component Sec6, C-terminal domain"/>
    <property type="match status" value="1"/>
</dbReference>
<comment type="caution">
    <text evidence="5">The sequence shown here is derived from an EMBL/GenBank/DDBJ whole genome shotgun (WGS) entry which is preliminary data.</text>
</comment>
<dbReference type="EMBL" id="MU003885">
    <property type="protein sequence ID" value="KAF2716234.1"/>
    <property type="molecule type" value="Genomic_DNA"/>
</dbReference>
<keyword evidence="4" id="KW-0175">Coiled coil</keyword>
<dbReference type="GO" id="GO:0051601">
    <property type="term" value="P:exocyst localization"/>
    <property type="evidence" value="ECO:0007669"/>
    <property type="project" value="TreeGrafter"/>
</dbReference>
<organism evidence="5 6">
    <name type="scientific">Polychaeton citri CBS 116435</name>
    <dbReference type="NCBI Taxonomy" id="1314669"/>
    <lineage>
        <taxon>Eukaryota</taxon>
        <taxon>Fungi</taxon>
        <taxon>Dikarya</taxon>
        <taxon>Ascomycota</taxon>
        <taxon>Pezizomycotina</taxon>
        <taxon>Dothideomycetes</taxon>
        <taxon>Dothideomycetidae</taxon>
        <taxon>Capnodiales</taxon>
        <taxon>Capnodiaceae</taxon>
        <taxon>Polychaeton</taxon>
    </lineage>
</organism>
<keyword evidence="2" id="KW-0813">Transport</keyword>
<evidence type="ECO:0000313" key="6">
    <source>
        <dbReference type="Proteomes" id="UP000799441"/>
    </source>
</evidence>
<keyword evidence="3" id="KW-0268">Exocytosis</keyword>
<dbReference type="FunFam" id="1.10.357.70:FF:000005">
    <property type="entry name" value="Exocyst complex component Sec6"/>
    <property type="match status" value="1"/>
</dbReference>
<name>A0A9P4UJC7_9PEZI</name>
<evidence type="ECO:0000256" key="2">
    <source>
        <dbReference type="ARBA" id="ARBA00022448"/>
    </source>
</evidence>
<dbReference type="InterPro" id="IPR010326">
    <property type="entry name" value="EXOC3/Sec6"/>
</dbReference>
<evidence type="ECO:0000256" key="3">
    <source>
        <dbReference type="ARBA" id="ARBA00022483"/>
    </source>
</evidence>
<proteinExistence type="inferred from homology"/>
<evidence type="ECO:0000256" key="1">
    <source>
        <dbReference type="ARBA" id="ARBA00009447"/>
    </source>
</evidence>
<feature type="coiled-coil region" evidence="4">
    <location>
        <begin position="236"/>
        <end position="263"/>
    </location>
</feature>
<sequence length="775" mass="88701">MDPYTSTAEDSLSKLAESLKHPDDLDKLPSLKSQFTLKKSDIDVQLKHMLADQLQTTQAGFANVVDAQKIINLIKEEMQQIDKLCAESQGMLKSFPELERMSVMQRNFAAVESMKASVDSFAARLQEMEELLREDDENLENQPNLLAVHEGISALRDVRDQAMDQVKMASNDAENGAELIENLPLPDGNGATLRELFGKLDEVVDWFDEHVGHACINLIPLVISGNNGIAVRLALVIEEEEKKDRQTKALQDAQREFQDVANRFRAMNLGHREIRGYKKKFLQAVEATALAQFEGVNEAFEGEPDKLEKSVKWYFNDLNAVKLGLVELMPIKWNIFRTYARIYHRLMHDFLVGRLDDDTISPVHMLAILHWVPKYYSKMLRLGFKEDDLRPQVIDERESELVREYRNLITTAVEQWMDRMGSLDRKNLISRAEDSLDTDADGHFHTKTLSDLWRMLSEQLAVAESSSRPDVVEGVIDSMIRALKQRQQMWQALVDQEAEKFRDSLDPATVEGFNTLQDWLVAIANDQITNIDDDPATNTTSFLSRFRADYEPLVSPAYGISSTPDLDSLRDGYVDLGTHCISLFASLIFSVDFRTILLSFFTPQWYTQKGMAQITTTFEDYMNDYTHVLHPSLRDILVEELADELLARYLSCIVRNSKAIKFRRSDNFTEKIKEDVVTVFNFFKNYADSFETIKDKWRVIHHFEELLSADKGTAVVQAYENFKANYWDLQIGWVEAVLRCRDDFDRSMLSAVKSRAAELAGSGDRGLETIMSKVK</sequence>
<dbReference type="Proteomes" id="UP000799441">
    <property type="component" value="Unassembled WGS sequence"/>
</dbReference>
<evidence type="ECO:0000256" key="4">
    <source>
        <dbReference type="SAM" id="Coils"/>
    </source>
</evidence>
<dbReference type="AlphaFoldDB" id="A0A9P4UJC7"/>
<reference evidence="5" key="1">
    <citation type="journal article" date="2020" name="Stud. Mycol.">
        <title>101 Dothideomycetes genomes: a test case for predicting lifestyles and emergence of pathogens.</title>
        <authorList>
            <person name="Haridas S."/>
            <person name="Albert R."/>
            <person name="Binder M."/>
            <person name="Bloem J."/>
            <person name="Labutti K."/>
            <person name="Salamov A."/>
            <person name="Andreopoulos B."/>
            <person name="Baker S."/>
            <person name="Barry K."/>
            <person name="Bills G."/>
            <person name="Bluhm B."/>
            <person name="Cannon C."/>
            <person name="Castanera R."/>
            <person name="Culley D."/>
            <person name="Daum C."/>
            <person name="Ezra D."/>
            <person name="Gonzalez J."/>
            <person name="Henrissat B."/>
            <person name="Kuo A."/>
            <person name="Liang C."/>
            <person name="Lipzen A."/>
            <person name="Lutzoni F."/>
            <person name="Magnuson J."/>
            <person name="Mondo S."/>
            <person name="Nolan M."/>
            <person name="Ohm R."/>
            <person name="Pangilinan J."/>
            <person name="Park H.-J."/>
            <person name="Ramirez L."/>
            <person name="Alfaro M."/>
            <person name="Sun H."/>
            <person name="Tritt A."/>
            <person name="Yoshinaga Y."/>
            <person name="Zwiers L.-H."/>
            <person name="Turgeon B."/>
            <person name="Goodwin S."/>
            <person name="Spatafora J."/>
            <person name="Crous P."/>
            <person name="Grigoriev I."/>
        </authorList>
    </citation>
    <scope>NUCLEOTIDE SEQUENCE</scope>
    <source>
        <strain evidence="5">CBS 116435</strain>
    </source>
</reference>